<dbReference type="PROSITE" id="PS51257">
    <property type="entry name" value="PROKAR_LIPOPROTEIN"/>
    <property type="match status" value="1"/>
</dbReference>
<dbReference type="GO" id="GO:0005509">
    <property type="term" value="F:calcium ion binding"/>
    <property type="evidence" value="ECO:0007669"/>
    <property type="project" value="InterPro"/>
</dbReference>
<sequence>MKKAVFLTIGLVLLLILTLSGCEQVGNLFNKPPVWQNIPDQTILKGQTVTVDLKGYVSDPDNNLQDIVLKTTGKGTISNGVYTWTPTEVGEYTITVEAIDKAGAKAEKTFKVVVQNSGTLVVNIAQYTSGPVVEGAKVEVKDSNGNLRGVGYSDSKGIATVLFRSDAEKEFLNVLISKDGYARTSILGMKCLRDQKTEITTTLRKATAAQTTMEVPIEVDVKFYDSKNGNPVDVATDVTLSSIYIVVTATPVEFDGGINIIYAKANGIPGASYFSAPRLYAAASNVLEGSLSLAEFEGEIPIVVDVYDHNDNKVEKIFWINVKRTPQTGITPYIVQRNTAYYTTQYDIYAYTRRQAVKYYSMPKIPENIKGVDANGNTFEPAGAPNDDSNLWIEVRWRRWYSASGTTQPKAYRVYRSFDGENWSAIATLPESYYYYRDSSPLLEVGKKTWYAVSSVYDGYEATLTVIGYVTPLPLLNIEVETPKNGSTNVSRDTIFKWKFAGVEAYKPTDEESPTTSLKYVYSLWIYDWIQNDITYYGLGFINPSNNNAYYYRLLTDTEEVEVKFSDYFKGNVEDPVYGPYWIDFGLADAYPYDKLQANKTFSWTLRHAWAQKIYNGLSLNDPDKKFKSVAYSIHADDTGVLLGSSLSIKPSVYYTFTTGIN</sequence>
<reference evidence="1 2" key="1">
    <citation type="submission" date="2014-08" db="EMBL/GenBank/DDBJ databases">
        <title>Fervidobacterium pennivorans DYC genome.</title>
        <authorList>
            <person name="Wushke S."/>
        </authorList>
    </citation>
    <scope>NUCLEOTIDE SEQUENCE [LARGE SCALE GENOMIC DNA]</scope>
    <source>
        <strain evidence="1 2">DYC</strain>
    </source>
</reference>
<dbReference type="KEGG" id="fng:JM64_09470"/>
<dbReference type="OrthoDB" id="48841at2"/>
<evidence type="ECO:0008006" key="3">
    <source>
        <dbReference type="Google" id="ProtNLM"/>
    </source>
</evidence>
<dbReference type="Gene3D" id="2.60.40.10">
    <property type="entry name" value="Immunoglobulins"/>
    <property type="match status" value="1"/>
</dbReference>
<evidence type="ECO:0000313" key="1">
    <source>
        <dbReference type="EMBL" id="ANE42117.1"/>
    </source>
</evidence>
<dbReference type="InterPro" id="IPR015919">
    <property type="entry name" value="Cadherin-like_sf"/>
</dbReference>
<dbReference type="Proteomes" id="UP000077096">
    <property type="component" value="Chromosome"/>
</dbReference>
<name>A0A172T576_FERPE</name>
<dbReference type="Pfam" id="PF17963">
    <property type="entry name" value="Big_9"/>
    <property type="match status" value="1"/>
</dbReference>
<dbReference type="GO" id="GO:0016020">
    <property type="term" value="C:membrane"/>
    <property type="evidence" value="ECO:0007669"/>
    <property type="project" value="InterPro"/>
</dbReference>
<accession>A0A172T576</accession>
<organism evidence="1 2">
    <name type="scientific">Fervidobacterium pennivorans</name>
    <dbReference type="NCBI Taxonomy" id="93466"/>
    <lineage>
        <taxon>Bacteria</taxon>
        <taxon>Thermotogati</taxon>
        <taxon>Thermotogota</taxon>
        <taxon>Thermotogae</taxon>
        <taxon>Thermotogales</taxon>
        <taxon>Fervidobacteriaceae</taxon>
        <taxon>Fervidobacterium</taxon>
    </lineage>
</organism>
<gene>
    <name evidence="1" type="ORF">JM64_09470</name>
</gene>
<dbReference type="PATRIC" id="fig|93466.3.peg.1970"/>
<protein>
    <recommendedName>
        <fullName evidence="3">Carboxypeptidase regulatory-like domain-containing protein</fullName>
    </recommendedName>
</protein>
<proteinExistence type="predicted"/>
<evidence type="ECO:0000313" key="2">
    <source>
        <dbReference type="Proteomes" id="UP000077096"/>
    </source>
</evidence>
<dbReference type="InterPro" id="IPR013783">
    <property type="entry name" value="Ig-like_fold"/>
</dbReference>
<dbReference type="EMBL" id="CP011393">
    <property type="protein sequence ID" value="ANE42117.1"/>
    <property type="molecule type" value="Genomic_DNA"/>
</dbReference>
<dbReference type="SUPFAM" id="SSF49313">
    <property type="entry name" value="Cadherin-like"/>
    <property type="match status" value="1"/>
</dbReference>
<dbReference type="AlphaFoldDB" id="A0A172T576"/>